<proteinExistence type="predicted"/>
<reference evidence="3" key="1">
    <citation type="journal article" date="2019" name="Int. J. Syst. Evol. Microbiol.">
        <title>The Global Catalogue of Microorganisms (GCM) 10K type strain sequencing project: providing services to taxonomists for standard genome sequencing and annotation.</title>
        <authorList>
            <consortium name="The Broad Institute Genomics Platform"/>
            <consortium name="The Broad Institute Genome Sequencing Center for Infectious Disease"/>
            <person name="Wu L."/>
            <person name="Ma J."/>
        </authorList>
    </citation>
    <scope>NUCLEOTIDE SEQUENCE [LARGE SCALE GENOMIC DNA]</scope>
    <source>
        <strain evidence="3">JCM 17555</strain>
    </source>
</reference>
<feature type="coiled-coil region" evidence="1">
    <location>
        <begin position="12"/>
        <end position="43"/>
    </location>
</feature>
<sequence>MMTRTTELFRIFTHLREKLQVIREDFQLLQEELELQLRDQKELVCESETSTGYIRVASTRLEIQMESGSVDNLKRAINKFPAVGMIPPTQNFAEEVCRRFDDQESEPGGGRKVKMFTFFYSEKWRVSGRLNDGSWDPGEVVNFKVIFYRDTEEVKLWKNGYLEDTSANGMPYNPGSLRGPFE</sequence>
<name>A0ABP7Q7U9_9GAMM</name>
<keyword evidence="1" id="KW-0175">Coiled coil</keyword>
<evidence type="ECO:0000256" key="1">
    <source>
        <dbReference type="SAM" id="Coils"/>
    </source>
</evidence>
<dbReference type="EMBL" id="BAABBO010000022">
    <property type="protein sequence ID" value="GAA3977954.1"/>
    <property type="molecule type" value="Genomic_DNA"/>
</dbReference>
<dbReference type="Proteomes" id="UP001501337">
    <property type="component" value="Unassembled WGS sequence"/>
</dbReference>
<evidence type="ECO:0000313" key="2">
    <source>
        <dbReference type="EMBL" id="GAA3977954.1"/>
    </source>
</evidence>
<accession>A0ABP7Q7U9</accession>
<evidence type="ECO:0008006" key="4">
    <source>
        <dbReference type="Google" id="ProtNLM"/>
    </source>
</evidence>
<organism evidence="2 3">
    <name type="scientific">Allohahella marinimesophila</name>
    <dbReference type="NCBI Taxonomy" id="1054972"/>
    <lineage>
        <taxon>Bacteria</taxon>
        <taxon>Pseudomonadati</taxon>
        <taxon>Pseudomonadota</taxon>
        <taxon>Gammaproteobacteria</taxon>
        <taxon>Oceanospirillales</taxon>
        <taxon>Hahellaceae</taxon>
        <taxon>Allohahella</taxon>
    </lineage>
</organism>
<comment type="caution">
    <text evidence="2">The sequence shown here is derived from an EMBL/GenBank/DDBJ whole genome shotgun (WGS) entry which is preliminary data.</text>
</comment>
<keyword evidence="3" id="KW-1185">Reference proteome</keyword>
<dbReference type="RefSeq" id="WP_344809433.1">
    <property type="nucleotide sequence ID" value="NZ_BAABBO010000022.1"/>
</dbReference>
<gene>
    <name evidence="2" type="ORF">GCM10022278_38310</name>
</gene>
<evidence type="ECO:0000313" key="3">
    <source>
        <dbReference type="Proteomes" id="UP001501337"/>
    </source>
</evidence>
<protein>
    <recommendedName>
        <fullName evidence="4">Inclusion body protein</fullName>
    </recommendedName>
</protein>